<proteinExistence type="predicted"/>
<accession>A0A2P6QQR8</accession>
<dbReference type="Gramene" id="PRQ36530">
    <property type="protein sequence ID" value="PRQ36530"/>
    <property type="gene ID" value="RchiOBHm_Chr4g0392571"/>
</dbReference>
<keyword evidence="2" id="KW-1185">Reference proteome</keyword>
<gene>
    <name evidence="1" type="ORF">RchiOBHm_Chr4g0392571</name>
</gene>
<comment type="caution">
    <text evidence="1">The sequence shown here is derived from an EMBL/GenBank/DDBJ whole genome shotgun (WGS) entry which is preliminary data.</text>
</comment>
<dbReference type="Proteomes" id="UP000238479">
    <property type="component" value="Chromosome 4"/>
</dbReference>
<reference evidence="1 2" key="1">
    <citation type="journal article" date="2018" name="Nat. Genet.">
        <title>The Rosa genome provides new insights in the design of modern roses.</title>
        <authorList>
            <person name="Bendahmane M."/>
        </authorList>
    </citation>
    <scope>NUCLEOTIDE SEQUENCE [LARGE SCALE GENOMIC DNA]</scope>
    <source>
        <strain evidence="2">cv. Old Blush</strain>
    </source>
</reference>
<dbReference type="AlphaFoldDB" id="A0A2P6QQR8"/>
<sequence length="58" mass="6707">MKRLIISVEERDKLKPILKWSSPFFPLCVETRLKWALVSVSTQLVTSYLEPNLKFGLG</sequence>
<evidence type="ECO:0000313" key="2">
    <source>
        <dbReference type="Proteomes" id="UP000238479"/>
    </source>
</evidence>
<dbReference type="EMBL" id="PDCK01000042">
    <property type="protein sequence ID" value="PRQ36530.1"/>
    <property type="molecule type" value="Genomic_DNA"/>
</dbReference>
<name>A0A2P6QQR8_ROSCH</name>
<organism evidence="1 2">
    <name type="scientific">Rosa chinensis</name>
    <name type="common">China rose</name>
    <dbReference type="NCBI Taxonomy" id="74649"/>
    <lineage>
        <taxon>Eukaryota</taxon>
        <taxon>Viridiplantae</taxon>
        <taxon>Streptophyta</taxon>
        <taxon>Embryophyta</taxon>
        <taxon>Tracheophyta</taxon>
        <taxon>Spermatophyta</taxon>
        <taxon>Magnoliopsida</taxon>
        <taxon>eudicotyledons</taxon>
        <taxon>Gunneridae</taxon>
        <taxon>Pentapetalae</taxon>
        <taxon>rosids</taxon>
        <taxon>fabids</taxon>
        <taxon>Rosales</taxon>
        <taxon>Rosaceae</taxon>
        <taxon>Rosoideae</taxon>
        <taxon>Rosoideae incertae sedis</taxon>
        <taxon>Rosa</taxon>
    </lineage>
</organism>
<evidence type="ECO:0000313" key="1">
    <source>
        <dbReference type="EMBL" id="PRQ36530.1"/>
    </source>
</evidence>
<protein>
    <submittedName>
        <fullName evidence="1">Uncharacterized protein</fullName>
    </submittedName>
</protein>